<evidence type="ECO:0000313" key="2">
    <source>
        <dbReference type="Proteomes" id="UP001497680"/>
    </source>
</evidence>
<reference evidence="1 2" key="1">
    <citation type="journal article" date="2022" name="New Phytol.">
        <title>Ecological generalism drives hyperdiversity of secondary metabolite gene clusters in xylarialean endophytes.</title>
        <authorList>
            <person name="Franco M.E.E."/>
            <person name="Wisecaver J.H."/>
            <person name="Arnold A.E."/>
            <person name="Ju Y.M."/>
            <person name="Slot J.C."/>
            <person name="Ahrendt S."/>
            <person name="Moore L.P."/>
            <person name="Eastman K.E."/>
            <person name="Scott K."/>
            <person name="Konkel Z."/>
            <person name="Mondo S.J."/>
            <person name="Kuo A."/>
            <person name="Hayes R.D."/>
            <person name="Haridas S."/>
            <person name="Andreopoulos B."/>
            <person name="Riley R."/>
            <person name="LaButti K."/>
            <person name="Pangilinan J."/>
            <person name="Lipzen A."/>
            <person name="Amirebrahimi M."/>
            <person name="Yan J."/>
            <person name="Adam C."/>
            <person name="Keymanesh K."/>
            <person name="Ng V."/>
            <person name="Louie K."/>
            <person name="Northen T."/>
            <person name="Drula E."/>
            <person name="Henrissat B."/>
            <person name="Hsieh H.M."/>
            <person name="Youens-Clark K."/>
            <person name="Lutzoni F."/>
            <person name="Miadlikowska J."/>
            <person name="Eastwood D.C."/>
            <person name="Hamelin R.C."/>
            <person name="Grigoriev I.V."/>
            <person name="U'Ren J.M."/>
        </authorList>
    </citation>
    <scope>NUCLEOTIDE SEQUENCE [LARGE SCALE GENOMIC DNA]</scope>
    <source>
        <strain evidence="1 2">ER1909</strain>
    </source>
</reference>
<organism evidence="1 2">
    <name type="scientific">Hypoxylon rubiginosum</name>
    <dbReference type="NCBI Taxonomy" id="110542"/>
    <lineage>
        <taxon>Eukaryota</taxon>
        <taxon>Fungi</taxon>
        <taxon>Dikarya</taxon>
        <taxon>Ascomycota</taxon>
        <taxon>Pezizomycotina</taxon>
        <taxon>Sordariomycetes</taxon>
        <taxon>Xylariomycetidae</taxon>
        <taxon>Xylariales</taxon>
        <taxon>Hypoxylaceae</taxon>
        <taxon>Hypoxylon</taxon>
    </lineage>
</organism>
<protein>
    <submittedName>
        <fullName evidence="1">Hydantoinase B/oxoprolinase-domain-containing protein</fullName>
    </submittedName>
</protein>
<proteinExistence type="predicted"/>
<comment type="caution">
    <text evidence="1">The sequence shown here is derived from an EMBL/GenBank/DDBJ whole genome shotgun (WGS) entry which is preliminary data.</text>
</comment>
<evidence type="ECO:0000313" key="1">
    <source>
        <dbReference type="EMBL" id="KAI6091426.1"/>
    </source>
</evidence>
<name>A0ACC0DF00_9PEZI</name>
<dbReference type="EMBL" id="MU394287">
    <property type="protein sequence ID" value="KAI6091426.1"/>
    <property type="molecule type" value="Genomic_DNA"/>
</dbReference>
<dbReference type="Proteomes" id="UP001497680">
    <property type="component" value="Unassembled WGS sequence"/>
</dbReference>
<accession>A0ACC0DF00</accession>
<keyword evidence="2" id="KW-1185">Reference proteome</keyword>
<gene>
    <name evidence="1" type="ORF">F4821DRAFT_227155</name>
</gene>
<sequence length="1356" mass="147527">MVIRILVGADLIRHYLTKFLVWANTVGPKQIPISPDALSVGILKIIMMVITSGASHPRSPVSVNIRHSYGQETDNMAPFIGSVDDVAASHPDIAIAIDRGGTFCDVIAKIEGREDIIFKLLSEDPNNYADAPSEAIRRVLEIADGKPIPVGAKLDGSRIASCRIGTTIATNALLEHKGEKFAFITTKGFKDICLIGDQTRPKIFTLQVEKAHALHEKVVEVDERVTIEDYDLNPFPMDKKAELVDPDLVRTQSGEIIRVLKKVDTEEVRRSLQALLDQGYSSIAVAFMHSFIYPEHEKIVASIAKEVGFKYVTISSDTSPAIKFLRRSNSVCSEAYLFPVIRRYVESFESHFEKLPQRVEFMCSDGGLKQSQKFKGNEALLSGPAGGVVGIAKSCFDDSEGTPLIGFDMGGTSTDVCRFDGKYEFLTESRIADRTINVPMLNIQTVAAGGGSILFARNGLLVVGPESAGAYPGPASYRNSGPLTVTDANLFLGRLNLSSFPAIFGKNVNEPLDVDIVRSKFQEITDDFNAQTSQNLSPEEVALGFLNIANETMSRPIRNATEARGYAPEKHNLVSFGGAGGQHACAIADKLGINRILIHKWSSLLSAYGISQSQLQFEASEPYAGEFSMNELPRIRERISVLQKSVRDELVAQGADEKTVRFDEAISLRYFGTDTNLVISRPEDEDYGASFVAEHLREFAFNLGRTIVVDSVQVRGTGSAGVVSKNLPPTKDLEGAKRLSKPAVSKEKQQVFVDGGWRDAGVYRLGSVEKGSMVQGPALILDETQTIFVEPHFCAYFLPNHLAMEKINNVKTQTEAVEEEISPIQLSVFAHRFMSIAEQMGNTLQRTAISTSIRERLDFSCALFSPDGKLVANAPHIPIHLGSMQMAIQSQHKHWLGKLKPGDVLMTNHPEWGGTHLPDVTVVSPVFVGDEIAFYTASRGHHTDIGGKGITSMMPDSKELWEEGLNVPTMKIVSGGQFLEDDVRQAFDLAGTFPGCSPTRRIQDNISDLKAQTSANQRGINLLMKLCDEFSLPVIHKYMRGIQANAEVAVRTFLKGVAKKHPNGLTAIDCFDNGTEIHLKITIDPKTGSALYDFTGTGPQGWGNINCPISITHSAVIYTIRCLIDLEIPLNEGCLAPIEIRIPKSSVLNPNPSVAICGSTLASQRVIDTILRAFKCVAAFQGCASSFGWGMGGRNPKTGEIEPGWNYGESIGGGSGAGPGWHGESAVHAHSTNTRITDIEVVEKRTQVIVRRYEINRGTGGRGKWNGGDGITREVEARIPLKASILSERRVFPPYGMAGGNPGSVGRNFVFRRNGRGGHDKINLGSQAVVNLEPGEIMQINTPGGGGWGGVNPTIT</sequence>